<evidence type="ECO:0000256" key="5">
    <source>
        <dbReference type="ARBA" id="ARBA00023251"/>
    </source>
</evidence>
<dbReference type="InterPro" id="IPR013525">
    <property type="entry name" value="ABC2_TM"/>
</dbReference>
<name>A0ABU2JZJ5_9ACTN</name>
<sequence>MSGVGVDLGLGRAGGTATGGGPRLGGTARRGPRVAVADGLAMTRRNMAQLARSPEEISLYFSLPILFVLVFGYVFGSGMQPPDGGNYREFLVPGVFAMTMLHGMGATATSLAFDISRGVVDRFRAMPTARSALLVGRCLADQLRALLEMVALLVCGLLVGWEWNRGLGRALVAVGLLLLLRMAISWIGVYLALLLPNPDVVGVVVFPLAFPLTALSCIFVAPELMPGWLGTIAEWNPLSATVAASRELFGNPGLGGDSWVAEHALLLAVAWPLAIIAVFAPLAVRRYQRLTD</sequence>
<keyword evidence="9" id="KW-1185">Reference proteome</keyword>
<keyword evidence="2 6" id="KW-0812">Transmembrane</keyword>
<dbReference type="PANTHER" id="PTHR43229">
    <property type="entry name" value="NODULATION PROTEIN J"/>
    <property type="match status" value="1"/>
</dbReference>
<evidence type="ECO:0000256" key="3">
    <source>
        <dbReference type="ARBA" id="ARBA00022989"/>
    </source>
</evidence>
<comment type="caution">
    <text evidence="8">The sequence shown here is derived from an EMBL/GenBank/DDBJ whole genome shotgun (WGS) entry which is preliminary data.</text>
</comment>
<proteinExistence type="inferred from homology"/>
<feature type="transmembrane region" description="Helical" evidence="6">
    <location>
        <begin position="57"/>
        <end position="75"/>
    </location>
</feature>
<dbReference type="PANTHER" id="PTHR43229:SF2">
    <property type="entry name" value="NODULATION PROTEIN J"/>
    <property type="match status" value="1"/>
</dbReference>
<dbReference type="PIRSF" id="PIRSF006648">
    <property type="entry name" value="DrrB"/>
    <property type="match status" value="1"/>
</dbReference>
<evidence type="ECO:0000256" key="6">
    <source>
        <dbReference type="RuleBase" id="RU361157"/>
    </source>
</evidence>
<protein>
    <recommendedName>
        <fullName evidence="6">Transport permease protein</fullName>
    </recommendedName>
</protein>
<feature type="transmembrane region" description="Helical" evidence="6">
    <location>
        <begin position="264"/>
        <end position="284"/>
    </location>
</feature>
<dbReference type="RefSeq" id="WP_311670482.1">
    <property type="nucleotide sequence ID" value="NZ_JAVREO010000027.1"/>
</dbReference>
<organism evidence="8 9">
    <name type="scientific">Streptomyces chisholmiae</name>
    <dbReference type="NCBI Taxonomy" id="3075540"/>
    <lineage>
        <taxon>Bacteria</taxon>
        <taxon>Bacillati</taxon>
        <taxon>Actinomycetota</taxon>
        <taxon>Actinomycetes</taxon>
        <taxon>Kitasatosporales</taxon>
        <taxon>Streptomycetaceae</taxon>
        <taxon>Streptomyces</taxon>
    </lineage>
</organism>
<keyword evidence="6" id="KW-1003">Cell membrane</keyword>
<accession>A0ABU2JZJ5</accession>
<dbReference type="EMBL" id="JAVREO010000027">
    <property type="protein sequence ID" value="MDT0270416.1"/>
    <property type="molecule type" value="Genomic_DNA"/>
</dbReference>
<comment type="similarity">
    <text evidence="6">Belongs to the ABC-2 integral membrane protein family.</text>
</comment>
<evidence type="ECO:0000256" key="1">
    <source>
        <dbReference type="ARBA" id="ARBA00004141"/>
    </source>
</evidence>
<dbReference type="InterPro" id="IPR051784">
    <property type="entry name" value="Nod_factor_ABC_transporter"/>
</dbReference>
<evidence type="ECO:0000313" key="8">
    <source>
        <dbReference type="EMBL" id="MDT0270416.1"/>
    </source>
</evidence>
<feature type="transmembrane region" description="Helical" evidence="6">
    <location>
        <begin position="170"/>
        <end position="193"/>
    </location>
</feature>
<keyword evidence="5" id="KW-0046">Antibiotic resistance</keyword>
<gene>
    <name evidence="8" type="ORF">RM844_29505</name>
</gene>
<comment type="subcellular location">
    <subcellularLocation>
        <location evidence="6">Cell membrane</location>
        <topology evidence="6">Multi-pass membrane protein</topology>
    </subcellularLocation>
    <subcellularLocation>
        <location evidence="1">Membrane</location>
        <topology evidence="1">Multi-pass membrane protein</topology>
    </subcellularLocation>
</comment>
<keyword evidence="6" id="KW-0813">Transport</keyword>
<dbReference type="InterPro" id="IPR047817">
    <property type="entry name" value="ABC2_TM_bact-type"/>
</dbReference>
<keyword evidence="4 6" id="KW-0472">Membrane</keyword>
<feature type="transmembrane region" description="Helical" evidence="6">
    <location>
        <begin position="95"/>
        <end position="116"/>
    </location>
</feature>
<feature type="transmembrane region" description="Helical" evidence="6">
    <location>
        <begin position="200"/>
        <end position="221"/>
    </location>
</feature>
<evidence type="ECO:0000256" key="4">
    <source>
        <dbReference type="ARBA" id="ARBA00023136"/>
    </source>
</evidence>
<dbReference type="Proteomes" id="UP001183410">
    <property type="component" value="Unassembled WGS sequence"/>
</dbReference>
<dbReference type="PROSITE" id="PS51012">
    <property type="entry name" value="ABC_TM2"/>
    <property type="match status" value="1"/>
</dbReference>
<dbReference type="InterPro" id="IPR000412">
    <property type="entry name" value="ABC_2_transport"/>
</dbReference>
<evidence type="ECO:0000256" key="2">
    <source>
        <dbReference type="ARBA" id="ARBA00022692"/>
    </source>
</evidence>
<feature type="transmembrane region" description="Helical" evidence="6">
    <location>
        <begin position="145"/>
        <end position="164"/>
    </location>
</feature>
<evidence type="ECO:0000259" key="7">
    <source>
        <dbReference type="PROSITE" id="PS51012"/>
    </source>
</evidence>
<dbReference type="Pfam" id="PF01061">
    <property type="entry name" value="ABC2_membrane"/>
    <property type="match status" value="1"/>
</dbReference>
<reference evidence="9" key="1">
    <citation type="submission" date="2023-07" db="EMBL/GenBank/DDBJ databases">
        <title>30 novel species of actinomycetes from the DSMZ collection.</title>
        <authorList>
            <person name="Nouioui I."/>
        </authorList>
    </citation>
    <scope>NUCLEOTIDE SEQUENCE [LARGE SCALE GENOMIC DNA]</scope>
    <source>
        <strain evidence="9">DSM 44915</strain>
    </source>
</reference>
<keyword evidence="3 6" id="KW-1133">Transmembrane helix</keyword>
<feature type="domain" description="ABC transmembrane type-2" evidence="7">
    <location>
        <begin position="55"/>
        <end position="290"/>
    </location>
</feature>
<evidence type="ECO:0000313" key="9">
    <source>
        <dbReference type="Proteomes" id="UP001183410"/>
    </source>
</evidence>